<evidence type="ECO:0000313" key="2">
    <source>
        <dbReference type="Proteomes" id="UP001549110"/>
    </source>
</evidence>
<dbReference type="EMBL" id="JBEPLU010000005">
    <property type="protein sequence ID" value="MET3528701.1"/>
    <property type="molecule type" value="Genomic_DNA"/>
</dbReference>
<dbReference type="Pfam" id="PF20181">
    <property type="entry name" value="DUF6544"/>
    <property type="match status" value="1"/>
</dbReference>
<organism evidence="1 2">
    <name type="scientific">Phenylobacterium koreense</name>
    <dbReference type="NCBI Taxonomy" id="266125"/>
    <lineage>
        <taxon>Bacteria</taxon>
        <taxon>Pseudomonadati</taxon>
        <taxon>Pseudomonadota</taxon>
        <taxon>Alphaproteobacteria</taxon>
        <taxon>Caulobacterales</taxon>
        <taxon>Caulobacteraceae</taxon>
        <taxon>Phenylobacterium</taxon>
    </lineage>
</organism>
<sequence>MLVVLTIAALPVAALLALQLLRLSDRRAEGRAQADLRAAGAISSGHFDPASVQDLPDPARRYFLFAIQPGARLRTVAEIEMGGEISLGVKEKPNYLPMKADQVIAGPAGFVWRLRAGTPRMWLSGSDGYARGRAWTRFWLYGLIPIVRAGGSTDFARSAEGRALAESVFWAPATMLPSAQVKWFPVDAVTARAVVTLPGREHVIDLTVAPDGRPLAVLIQRWSRENPERQWRLQPFGGTIGEVREVDGYRVAWAVDGGNWFGTDQYFPFYRARVSAIRFR</sequence>
<dbReference type="Proteomes" id="UP001549110">
    <property type="component" value="Unassembled WGS sequence"/>
</dbReference>
<evidence type="ECO:0000313" key="1">
    <source>
        <dbReference type="EMBL" id="MET3528701.1"/>
    </source>
</evidence>
<accession>A0ABV2EQQ6</accession>
<dbReference type="RefSeq" id="WP_354298560.1">
    <property type="nucleotide sequence ID" value="NZ_JBEPLU010000005.1"/>
</dbReference>
<comment type="caution">
    <text evidence="1">The sequence shown here is derived from an EMBL/GenBank/DDBJ whole genome shotgun (WGS) entry which is preliminary data.</text>
</comment>
<dbReference type="InterPro" id="IPR046674">
    <property type="entry name" value="DUF6544"/>
</dbReference>
<protein>
    <submittedName>
        <fullName evidence="1">Uncharacterized protein</fullName>
    </submittedName>
</protein>
<name>A0ABV2EQQ6_9CAUL</name>
<proteinExistence type="predicted"/>
<keyword evidence="2" id="KW-1185">Reference proteome</keyword>
<gene>
    <name evidence="1" type="ORF">ABID41_003843</name>
</gene>
<reference evidence="1 2" key="1">
    <citation type="submission" date="2024-06" db="EMBL/GenBank/DDBJ databases">
        <title>Genomic Encyclopedia of Type Strains, Phase IV (KMG-IV): sequencing the most valuable type-strain genomes for metagenomic binning, comparative biology and taxonomic classification.</title>
        <authorList>
            <person name="Goeker M."/>
        </authorList>
    </citation>
    <scope>NUCLEOTIDE SEQUENCE [LARGE SCALE GENOMIC DNA]</scope>
    <source>
        <strain evidence="1 2">DSM 17809</strain>
    </source>
</reference>